<organism evidence="6 7">
    <name type="scientific">Acidianus brierleyi</name>
    <dbReference type="NCBI Taxonomy" id="41673"/>
    <lineage>
        <taxon>Archaea</taxon>
        <taxon>Thermoproteota</taxon>
        <taxon>Thermoprotei</taxon>
        <taxon>Sulfolobales</taxon>
        <taxon>Sulfolobaceae</taxon>
        <taxon>Acidianus</taxon>
    </lineage>
</organism>
<keyword evidence="1" id="KW-1277">Toxin-antitoxin system</keyword>
<dbReference type="PANTHER" id="PTHR42740:SF1">
    <property type="entry name" value="RIBONUCLEASE VAPC3"/>
    <property type="match status" value="1"/>
</dbReference>
<keyword evidence="4" id="KW-0378">Hydrolase</keyword>
<evidence type="ECO:0000256" key="4">
    <source>
        <dbReference type="ARBA" id="ARBA00022801"/>
    </source>
</evidence>
<keyword evidence="7" id="KW-1185">Reference proteome</keyword>
<dbReference type="OrthoDB" id="38049at2157"/>
<dbReference type="SUPFAM" id="SSF88723">
    <property type="entry name" value="PIN domain-like"/>
    <property type="match status" value="1"/>
</dbReference>
<gene>
    <name evidence="6" type="ORF">DFR85_11010</name>
</gene>
<evidence type="ECO:0000256" key="5">
    <source>
        <dbReference type="ARBA" id="ARBA00022842"/>
    </source>
</evidence>
<dbReference type="GO" id="GO:0016787">
    <property type="term" value="F:hydrolase activity"/>
    <property type="evidence" value="ECO:0007669"/>
    <property type="project" value="UniProtKB-KW"/>
</dbReference>
<evidence type="ECO:0000313" key="7">
    <source>
        <dbReference type="Proteomes" id="UP000248044"/>
    </source>
</evidence>
<accession>A0A2U9IGB4</accession>
<dbReference type="RefSeq" id="WP_110270931.1">
    <property type="nucleotide sequence ID" value="NZ_CP029289.2"/>
</dbReference>
<reference evidence="6 7" key="1">
    <citation type="submission" date="2018-05" db="EMBL/GenBank/DDBJ databases">
        <title>Complete Genome Sequences of Extremely Thermoacidophilic, Metal-Mobilizing Type-Strain Members of the Archaeal Family Sulfolobaceae: Acidianus brierleyi DSM-1651T, Acidianus sulfidivorans DSM-18786T, Metallosphaera hakonensis DSM-7519T, and Metallosphaera prunae DSM-10039T.</title>
        <authorList>
            <person name="Counts J.A."/>
            <person name="Kelly R.M."/>
        </authorList>
    </citation>
    <scope>NUCLEOTIDE SEQUENCE [LARGE SCALE GENOMIC DNA]</scope>
    <source>
        <strain evidence="6 7">DSM 1651</strain>
    </source>
</reference>
<dbReference type="PANTHER" id="PTHR42740">
    <property type="entry name" value="RIBONUCLEASE VAPC3"/>
    <property type="match status" value="1"/>
</dbReference>
<proteinExistence type="predicted"/>
<dbReference type="InterPro" id="IPR051749">
    <property type="entry name" value="PINc/VapC_TA_RNase"/>
</dbReference>
<dbReference type="GO" id="GO:0004540">
    <property type="term" value="F:RNA nuclease activity"/>
    <property type="evidence" value="ECO:0007669"/>
    <property type="project" value="TreeGrafter"/>
</dbReference>
<keyword evidence="3" id="KW-0479">Metal-binding</keyword>
<evidence type="ECO:0000256" key="1">
    <source>
        <dbReference type="ARBA" id="ARBA00022649"/>
    </source>
</evidence>
<dbReference type="InterPro" id="IPR029060">
    <property type="entry name" value="PIN-like_dom_sf"/>
</dbReference>
<dbReference type="EMBL" id="CP029289">
    <property type="protein sequence ID" value="AWR95050.1"/>
    <property type="molecule type" value="Genomic_DNA"/>
</dbReference>
<dbReference type="GeneID" id="36832692"/>
<keyword evidence="5" id="KW-0460">Magnesium</keyword>
<keyword evidence="2" id="KW-0540">Nuclease</keyword>
<dbReference type="KEGG" id="abri:DFR85_11010"/>
<evidence type="ECO:0000313" key="6">
    <source>
        <dbReference type="EMBL" id="AWR95050.1"/>
    </source>
</evidence>
<evidence type="ECO:0000256" key="2">
    <source>
        <dbReference type="ARBA" id="ARBA00022722"/>
    </source>
</evidence>
<dbReference type="AlphaFoldDB" id="A0A2U9IGB4"/>
<evidence type="ECO:0000256" key="3">
    <source>
        <dbReference type="ARBA" id="ARBA00022723"/>
    </source>
</evidence>
<dbReference type="Proteomes" id="UP000248044">
    <property type="component" value="Chromosome"/>
</dbReference>
<dbReference type="FunFam" id="3.40.50.1010:FF:000103">
    <property type="entry name" value="PilT protein domain protein"/>
    <property type="match status" value="1"/>
</dbReference>
<sequence>MENKGICLDTDALIDAFKDGIKKYSGYYTTCISVYEFLRGISYVGKDVGKFKAAIEIYLNVLCLDNNSIITASNIYSDLRKNGELIEDPDLLIGSICIANNLCLRTNNLKHFKRLERFGLRIVKE</sequence>
<dbReference type="GO" id="GO:0046872">
    <property type="term" value="F:metal ion binding"/>
    <property type="evidence" value="ECO:0007669"/>
    <property type="project" value="UniProtKB-KW"/>
</dbReference>
<protein>
    <submittedName>
        <fullName evidence="6">PIN domain nuclease</fullName>
    </submittedName>
</protein>
<dbReference type="Gene3D" id="3.40.50.1010">
    <property type="entry name" value="5'-nuclease"/>
    <property type="match status" value="1"/>
</dbReference>
<name>A0A2U9IGB4_9CREN</name>